<reference evidence="2" key="1">
    <citation type="journal article" date="2019" name="Database">
        <title>The radish genome database (RadishGD): an integrated information resource for radish genomics.</title>
        <authorList>
            <person name="Yu H.J."/>
            <person name="Baek S."/>
            <person name="Lee Y.J."/>
            <person name="Cho A."/>
            <person name="Mun J.H."/>
        </authorList>
    </citation>
    <scope>NUCLEOTIDE SEQUENCE [LARGE SCALE GENOMIC DNA]</scope>
    <source>
        <strain evidence="2">cv. WK10039</strain>
    </source>
</reference>
<feature type="region of interest" description="Disordered" evidence="1">
    <location>
        <begin position="1"/>
        <end position="26"/>
    </location>
</feature>
<sequence length="26" mass="2898">MKKPCRSVGRESGPHLDTSERELATL</sequence>
<feature type="compositionally biased region" description="Basic and acidic residues" evidence="1">
    <location>
        <begin position="8"/>
        <end position="26"/>
    </location>
</feature>
<dbReference type="KEGG" id="rsz:108835948"/>
<evidence type="ECO:0000313" key="2">
    <source>
        <dbReference type="Proteomes" id="UP000504610"/>
    </source>
</evidence>
<dbReference type="Proteomes" id="UP000504610">
    <property type="component" value="Chromosome 6"/>
</dbReference>
<evidence type="ECO:0000313" key="3">
    <source>
        <dbReference type="RefSeq" id="XP_018464666.1"/>
    </source>
</evidence>
<dbReference type="AlphaFoldDB" id="A0A6J0LZ54"/>
<name>A0A6J0LZ54_RAPSA</name>
<gene>
    <name evidence="3" type="primary">LOC108835948</name>
</gene>
<organism evidence="2 3">
    <name type="scientific">Raphanus sativus</name>
    <name type="common">Radish</name>
    <name type="synonym">Raphanus raphanistrum var. sativus</name>
    <dbReference type="NCBI Taxonomy" id="3726"/>
    <lineage>
        <taxon>Eukaryota</taxon>
        <taxon>Viridiplantae</taxon>
        <taxon>Streptophyta</taxon>
        <taxon>Embryophyta</taxon>
        <taxon>Tracheophyta</taxon>
        <taxon>Spermatophyta</taxon>
        <taxon>Magnoliopsida</taxon>
        <taxon>eudicotyledons</taxon>
        <taxon>Gunneridae</taxon>
        <taxon>Pentapetalae</taxon>
        <taxon>rosids</taxon>
        <taxon>malvids</taxon>
        <taxon>Brassicales</taxon>
        <taxon>Brassicaceae</taxon>
        <taxon>Brassiceae</taxon>
        <taxon>Raphanus</taxon>
    </lineage>
</organism>
<dbReference type="GeneID" id="108835948"/>
<dbReference type="RefSeq" id="XP_018464666.1">
    <property type="nucleotide sequence ID" value="XM_018609164.2"/>
</dbReference>
<reference evidence="3" key="2">
    <citation type="submission" date="2025-08" db="UniProtKB">
        <authorList>
            <consortium name="RefSeq"/>
        </authorList>
    </citation>
    <scope>IDENTIFICATION</scope>
    <source>
        <tissue evidence="3">Leaf</tissue>
    </source>
</reference>
<keyword evidence="2" id="KW-1185">Reference proteome</keyword>
<evidence type="ECO:0000256" key="1">
    <source>
        <dbReference type="SAM" id="MobiDB-lite"/>
    </source>
</evidence>
<proteinExistence type="predicted"/>
<accession>A0A6J0LZ54</accession>
<protein>
    <submittedName>
        <fullName evidence="3">Uncharacterized protein LOC108835948</fullName>
    </submittedName>
</protein>